<protein>
    <recommendedName>
        <fullName evidence="4">Tim17-domain-containing protein</fullName>
    </recommendedName>
</protein>
<name>A0A2V1D5V2_9PLEO</name>
<keyword evidence="3" id="KW-1185">Reference proteome</keyword>
<dbReference type="EMBL" id="KZ805588">
    <property type="protein sequence ID" value="PVH93467.1"/>
    <property type="molecule type" value="Genomic_DNA"/>
</dbReference>
<organism evidence="2 3">
    <name type="scientific">Periconia macrospinosa</name>
    <dbReference type="NCBI Taxonomy" id="97972"/>
    <lineage>
        <taxon>Eukaryota</taxon>
        <taxon>Fungi</taxon>
        <taxon>Dikarya</taxon>
        <taxon>Ascomycota</taxon>
        <taxon>Pezizomycotina</taxon>
        <taxon>Dothideomycetes</taxon>
        <taxon>Pleosporomycetidae</taxon>
        <taxon>Pleosporales</taxon>
        <taxon>Massarineae</taxon>
        <taxon>Periconiaceae</taxon>
        <taxon>Periconia</taxon>
    </lineage>
</organism>
<dbReference type="Proteomes" id="UP000244855">
    <property type="component" value="Unassembled WGS sequence"/>
</dbReference>
<evidence type="ECO:0000313" key="3">
    <source>
        <dbReference type="Proteomes" id="UP000244855"/>
    </source>
</evidence>
<dbReference type="OrthoDB" id="5584028at2759"/>
<dbReference type="STRING" id="97972.A0A2V1D5V2"/>
<accession>A0A2V1D5V2</accession>
<evidence type="ECO:0000256" key="1">
    <source>
        <dbReference type="SAM" id="MobiDB-lite"/>
    </source>
</evidence>
<evidence type="ECO:0008006" key="4">
    <source>
        <dbReference type="Google" id="ProtNLM"/>
    </source>
</evidence>
<proteinExistence type="predicted"/>
<sequence length="246" mass="27389">MATVHPETPAEPPSDTPVSTSSPSSTSPTHSPHRLSLPFDRRLLLASFASFSCGTFLGYLNTSRMAALRFRAENAHRLPSTQPGWYLYHKSKSYYKFQQGIPAALRSGAYLSLWTGIFFVIEESMDVFRGTWRAGRTFSEMEGVSELEVNRMDKEIECSRDYLSSTIAGMVTGGLWSATNKFPMVTAARTIRIGLLAGLGYGVTQDALTWARGKTGGIVNDAESWIYRGAKNRQKKEEQEQPQQEE</sequence>
<feature type="region of interest" description="Disordered" evidence="1">
    <location>
        <begin position="1"/>
        <end position="33"/>
    </location>
</feature>
<evidence type="ECO:0000313" key="2">
    <source>
        <dbReference type="EMBL" id="PVH93467.1"/>
    </source>
</evidence>
<reference evidence="2 3" key="1">
    <citation type="journal article" date="2018" name="Sci. Rep.">
        <title>Comparative genomics provides insights into the lifestyle and reveals functional heterogeneity of dark septate endophytic fungi.</title>
        <authorList>
            <person name="Knapp D.G."/>
            <person name="Nemeth J.B."/>
            <person name="Barry K."/>
            <person name="Hainaut M."/>
            <person name="Henrissat B."/>
            <person name="Johnson J."/>
            <person name="Kuo A."/>
            <person name="Lim J.H.P."/>
            <person name="Lipzen A."/>
            <person name="Nolan M."/>
            <person name="Ohm R.A."/>
            <person name="Tamas L."/>
            <person name="Grigoriev I.V."/>
            <person name="Spatafora J.W."/>
            <person name="Nagy L.G."/>
            <person name="Kovacs G.M."/>
        </authorList>
    </citation>
    <scope>NUCLEOTIDE SEQUENCE [LARGE SCALE GENOMIC DNA]</scope>
    <source>
        <strain evidence="2 3">DSE2036</strain>
    </source>
</reference>
<feature type="compositionally biased region" description="Low complexity" evidence="1">
    <location>
        <begin position="16"/>
        <end position="30"/>
    </location>
</feature>
<dbReference type="PANTHER" id="PTHR37852">
    <property type="entry name" value="YALI0B21208P"/>
    <property type="match status" value="1"/>
</dbReference>
<dbReference type="PANTHER" id="PTHR37852:SF1">
    <property type="entry name" value="HIG1 DOMAIN-CONTAINING PROTEIN"/>
    <property type="match status" value="1"/>
</dbReference>
<dbReference type="AlphaFoldDB" id="A0A2V1D5V2"/>
<gene>
    <name evidence="2" type="ORF">DM02DRAFT_619266</name>
</gene>